<feature type="domain" description="VWFC" evidence="19">
    <location>
        <begin position="121"/>
        <end position="187"/>
    </location>
</feature>
<dbReference type="GO" id="GO:0031012">
    <property type="term" value="C:extracellular matrix"/>
    <property type="evidence" value="ECO:0007669"/>
    <property type="project" value="TreeGrafter"/>
</dbReference>
<dbReference type="InterPro" id="IPR000867">
    <property type="entry name" value="IGFBP-like"/>
</dbReference>
<dbReference type="InterPro" id="IPR050941">
    <property type="entry name" value="CCN"/>
</dbReference>
<dbReference type="GO" id="GO:0071603">
    <property type="term" value="P:endothelial cell-cell adhesion"/>
    <property type="evidence" value="ECO:0007669"/>
    <property type="project" value="Ensembl"/>
</dbReference>
<dbReference type="KEGG" id="pmua:114600293"/>
<dbReference type="FunFam" id="2.20.100.10:FF:000046">
    <property type="entry name" value="Cellular communication network factor 4"/>
    <property type="match status" value="1"/>
</dbReference>
<protein>
    <recommendedName>
        <fullName evidence="13">CCN family member 3</fullName>
    </recommendedName>
    <alternativeName>
        <fullName evidence="14">Cellular communication network factor 3</fullName>
    </alternativeName>
    <alternativeName>
        <fullName evidence="15">Protein NOV homolog</fullName>
    </alternativeName>
</protein>
<dbReference type="GO" id="GO:0008083">
    <property type="term" value="F:growth factor activity"/>
    <property type="evidence" value="ECO:0007669"/>
    <property type="project" value="UniProtKB-KW"/>
</dbReference>
<dbReference type="SUPFAM" id="SSF57603">
    <property type="entry name" value="FnI-like domain"/>
    <property type="match status" value="1"/>
</dbReference>
<evidence type="ECO:0000256" key="1">
    <source>
        <dbReference type="ARBA" id="ARBA00004496"/>
    </source>
</evidence>
<dbReference type="GO" id="GO:0005615">
    <property type="term" value="C:extracellular space"/>
    <property type="evidence" value="ECO:0007669"/>
    <property type="project" value="TreeGrafter"/>
</dbReference>
<reference evidence="21" key="2">
    <citation type="submission" date="2025-08" db="UniProtKB">
        <authorList>
            <consortium name="Ensembl"/>
        </authorList>
    </citation>
    <scope>IDENTIFICATION</scope>
</reference>
<evidence type="ECO:0000256" key="4">
    <source>
        <dbReference type="ARBA" id="ARBA00008125"/>
    </source>
</evidence>
<comment type="subcellular location">
    <subcellularLocation>
        <location evidence="2">Cell junction</location>
        <location evidence="2">Gap junction</location>
    </subcellularLocation>
    <subcellularLocation>
        <location evidence="1">Cytoplasm</location>
    </subcellularLocation>
    <subcellularLocation>
        <location evidence="3">Secreted</location>
    </subcellularLocation>
</comment>
<dbReference type="FunFam" id="2.10.70.10:FF:000015">
    <property type="entry name" value="CYR61 isoform 1"/>
    <property type="match status" value="1"/>
</dbReference>
<dbReference type="PROSITE" id="PS50184">
    <property type="entry name" value="VWFC_2"/>
    <property type="match status" value="1"/>
</dbReference>
<evidence type="ECO:0000256" key="16">
    <source>
        <dbReference type="PROSITE-ProRule" id="PRU00039"/>
    </source>
</evidence>
<evidence type="ECO:0000256" key="14">
    <source>
        <dbReference type="ARBA" id="ARBA00042352"/>
    </source>
</evidence>
<dbReference type="GO" id="GO:0044342">
    <property type="term" value="P:type B pancreatic cell proliferation"/>
    <property type="evidence" value="ECO:0007669"/>
    <property type="project" value="Ensembl"/>
</dbReference>
<dbReference type="GO" id="GO:0050728">
    <property type="term" value="P:negative regulation of inflammatory response"/>
    <property type="evidence" value="ECO:0007669"/>
    <property type="project" value="Ensembl"/>
</dbReference>
<gene>
    <name evidence="21" type="primary">CCN3</name>
</gene>
<dbReference type="GO" id="GO:0010832">
    <property type="term" value="P:negative regulation of myotube differentiation"/>
    <property type="evidence" value="ECO:0007669"/>
    <property type="project" value="Ensembl"/>
</dbReference>
<dbReference type="GO" id="GO:0048659">
    <property type="term" value="P:smooth muscle cell proliferation"/>
    <property type="evidence" value="ECO:0007669"/>
    <property type="project" value="Ensembl"/>
</dbReference>
<dbReference type="GO" id="GO:0045778">
    <property type="term" value="P:positive regulation of ossification"/>
    <property type="evidence" value="ECO:0007669"/>
    <property type="project" value="Ensembl"/>
</dbReference>
<dbReference type="GO" id="GO:0060392">
    <property type="term" value="P:negative regulation of SMAD protein signal transduction"/>
    <property type="evidence" value="ECO:0007669"/>
    <property type="project" value="Ensembl"/>
</dbReference>
<dbReference type="Pfam" id="PF00007">
    <property type="entry name" value="Cys_knot"/>
    <property type="match status" value="1"/>
</dbReference>
<keyword evidence="12" id="KW-0325">Glycoprotein</keyword>
<dbReference type="GO" id="GO:0014909">
    <property type="term" value="P:smooth muscle cell migration"/>
    <property type="evidence" value="ECO:0007669"/>
    <property type="project" value="Ensembl"/>
</dbReference>
<dbReference type="GeneTree" id="ENSGT00940000159963"/>
<keyword evidence="6" id="KW-0964">Secreted</keyword>
<dbReference type="SUPFAM" id="SSF82895">
    <property type="entry name" value="TSP-1 type 1 repeat"/>
    <property type="match status" value="1"/>
</dbReference>
<feature type="domain" description="CTCK" evidence="18">
    <location>
        <begin position="275"/>
        <end position="349"/>
    </location>
</feature>
<dbReference type="InterPro" id="IPR006208">
    <property type="entry name" value="Glyco_hormone_CN"/>
</dbReference>
<organism evidence="21 22">
    <name type="scientific">Podarcis muralis</name>
    <name type="common">Wall lizard</name>
    <name type="synonym">Lacerta muralis</name>
    <dbReference type="NCBI Taxonomy" id="64176"/>
    <lineage>
        <taxon>Eukaryota</taxon>
        <taxon>Metazoa</taxon>
        <taxon>Chordata</taxon>
        <taxon>Craniata</taxon>
        <taxon>Vertebrata</taxon>
        <taxon>Euteleostomi</taxon>
        <taxon>Lepidosauria</taxon>
        <taxon>Squamata</taxon>
        <taxon>Bifurcata</taxon>
        <taxon>Unidentata</taxon>
        <taxon>Episquamata</taxon>
        <taxon>Laterata</taxon>
        <taxon>Lacertibaenia</taxon>
        <taxon>Lacertidae</taxon>
        <taxon>Podarcis</taxon>
    </lineage>
</organism>
<dbReference type="GO" id="GO:0005112">
    <property type="term" value="F:Notch binding"/>
    <property type="evidence" value="ECO:0007669"/>
    <property type="project" value="Ensembl"/>
</dbReference>
<dbReference type="InterPro" id="IPR000884">
    <property type="entry name" value="TSP1_rpt"/>
</dbReference>
<dbReference type="GO" id="GO:0008201">
    <property type="term" value="F:heparin binding"/>
    <property type="evidence" value="ECO:0007669"/>
    <property type="project" value="TreeGrafter"/>
</dbReference>
<dbReference type="GO" id="GO:0002062">
    <property type="term" value="P:chondrocyte differentiation"/>
    <property type="evidence" value="ECO:0007669"/>
    <property type="project" value="Ensembl"/>
</dbReference>
<dbReference type="SMART" id="SM00121">
    <property type="entry name" value="IB"/>
    <property type="match status" value="1"/>
</dbReference>
<dbReference type="Gene3D" id="2.10.70.10">
    <property type="entry name" value="Complement Module, domain 1"/>
    <property type="match status" value="1"/>
</dbReference>
<dbReference type="PROSITE" id="PS01208">
    <property type="entry name" value="VWFC_1"/>
    <property type="match status" value="1"/>
</dbReference>
<dbReference type="InterPro" id="IPR009030">
    <property type="entry name" value="Growth_fac_rcpt_cys_sf"/>
</dbReference>
<dbReference type="Pfam" id="PF00219">
    <property type="entry name" value="IGFBP"/>
    <property type="match status" value="1"/>
</dbReference>
<dbReference type="GO" id="GO:1990523">
    <property type="term" value="P:bone regeneration"/>
    <property type="evidence" value="ECO:0007669"/>
    <property type="project" value="Ensembl"/>
</dbReference>
<dbReference type="SMART" id="SM00209">
    <property type="entry name" value="TSP1"/>
    <property type="match status" value="1"/>
</dbReference>
<dbReference type="PIRSF" id="PIRSF036495">
    <property type="entry name" value="IGFBP_rP_CNN"/>
    <property type="match status" value="1"/>
</dbReference>
<dbReference type="GO" id="GO:0035767">
    <property type="term" value="P:endothelial cell chemotaxis"/>
    <property type="evidence" value="ECO:0007669"/>
    <property type="project" value="Ensembl"/>
</dbReference>
<dbReference type="GO" id="GO:0045747">
    <property type="term" value="P:positive regulation of Notch signaling pathway"/>
    <property type="evidence" value="ECO:0007669"/>
    <property type="project" value="Ensembl"/>
</dbReference>
<keyword evidence="5" id="KW-0963">Cytoplasm</keyword>
<keyword evidence="9" id="KW-0965">Cell junction</keyword>
<dbReference type="AlphaFoldDB" id="A0A670JY78"/>
<evidence type="ECO:0000313" key="22">
    <source>
        <dbReference type="Proteomes" id="UP000472272"/>
    </source>
</evidence>
<dbReference type="GO" id="GO:0005179">
    <property type="term" value="F:hormone activity"/>
    <property type="evidence" value="ECO:0007669"/>
    <property type="project" value="Ensembl"/>
</dbReference>
<evidence type="ECO:0000256" key="13">
    <source>
        <dbReference type="ARBA" id="ARBA00039944"/>
    </source>
</evidence>
<dbReference type="GO" id="GO:0045597">
    <property type="term" value="P:positive regulation of cell differentiation"/>
    <property type="evidence" value="ECO:0007669"/>
    <property type="project" value="TreeGrafter"/>
</dbReference>
<dbReference type="GO" id="GO:0010761">
    <property type="term" value="P:fibroblast migration"/>
    <property type="evidence" value="ECO:0007669"/>
    <property type="project" value="Ensembl"/>
</dbReference>
<dbReference type="PROSITE" id="PS01225">
    <property type="entry name" value="CTCK_2"/>
    <property type="match status" value="1"/>
</dbReference>
<evidence type="ECO:0000256" key="6">
    <source>
        <dbReference type="ARBA" id="ARBA00022525"/>
    </source>
</evidence>
<dbReference type="PROSITE" id="PS01185">
    <property type="entry name" value="CTCK_1"/>
    <property type="match status" value="1"/>
</dbReference>
<dbReference type="CTD" id="4856"/>
<name>A0A670JY78_PODMU</name>
<dbReference type="GO" id="GO:0090027">
    <property type="term" value="P:negative regulation of monocyte chemotaxis"/>
    <property type="evidence" value="ECO:0007669"/>
    <property type="project" value="Ensembl"/>
</dbReference>
<comment type="similarity">
    <text evidence="4">Belongs to the CCN family.</text>
</comment>
<evidence type="ECO:0000256" key="3">
    <source>
        <dbReference type="ARBA" id="ARBA00004613"/>
    </source>
</evidence>
<dbReference type="RefSeq" id="XP_028592072.1">
    <property type="nucleotide sequence ID" value="XM_028736239.1"/>
</dbReference>
<proteinExistence type="inferred from homology"/>
<dbReference type="GO" id="GO:0005178">
    <property type="term" value="F:integrin binding"/>
    <property type="evidence" value="ECO:0007669"/>
    <property type="project" value="Ensembl"/>
</dbReference>
<keyword evidence="7 17" id="KW-0732">Signal</keyword>
<keyword evidence="22" id="KW-1185">Reference proteome</keyword>
<evidence type="ECO:0000259" key="18">
    <source>
        <dbReference type="PROSITE" id="PS01225"/>
    </source>
</evidence>
<dbReference type="GO" id="GO:0046676">
    <property type="term" value="P:negative regulation of insulin secretion"/>
    <property type="evidence" value="ECO:0007669"/>
    <property type="project" value="Ensembl"/>
</dbReference>
<dbReference type="SMART" id="SM00041">
    <property type="entry name" value="CT"/>
    <property type="match status" value="1"/>
</dbReference>
<dbReference type="GO" id="GO:0033627">
    <property type="term" value="P:cell adhesion mediated by integrin"/>
    <property type="evidence" value="ECO:0007669"/>
    <property type="project" value="Ensembl"/>
</dbReference>
<feature type="domain" description="IGFBP N-terminal" evidence="20">
    <location>
        <begin position="43"/>
        <end position="118"/>
    </location>
</feature>
<dbReference type="PANTHER" id="PTHR11348:SF8">
    <property type="entry name" value="CCN FAMILY MEMBER 3"/>
    <property type="match status" value="1"/>
</dbReference>
<dbReference type="Proteomes" id="UP000472272">
    <property type="component" value="Chromosome 7"/>
</dbReference>
<dbReference type="GO" id="GO:0030308">
    <property type="term" value="P:negative regulation of cell growth"/>
    <property type="evidence" value="ECO:0007669"/>
    <property type="project" value="Ensembl"/>
</dbReference>
<keyword evidence="8" id="KW-0303">Gap junction</keyword>
<dbReference type="PANTHER" id="PTHR11348">
    <property type="entry name" value="CONNECTIVE TISSUE GROWTH FACTOR-RELATED"/>
    <property type="match status" value="1"/>
</dbReference>
<feature type="chain" id="PRO_5025334575" description="CCN family member 3" evidence="17">
    <location>
        <begin position="45"/>
        <end position="363"/>
    </location>
</feature>
<dbReference type="PROSITE" id="PS50092">
    <property type="entry name" value="TSP1"/>
    <property type="match status" value="1"/>
</dbReference>
<dbReference type="Pfam" id="PF19035">
    <property type="entry name" value="TSP1_CCN"/>
    <property type="match status" value="1"/>
</dbReference>
<evidence type="ECO:0000256" key="7">
    <source>
        <dbReference type="ARBA" id="ARBA00022729"/>
    </source>
</evidence>
<keyword evidence="10" id="KW-0339">Growth factor</keyword>
<dbReference type="InterPro" id="IPR036383">
    <property type="entry name" value="TSP1_rpt_sf"/>
</dbReference>
<dbReference type="Ensembl" id="ENSPMRT00000032106.1">
    <property type="protein sequence ID" value="ENSPMRP00000030278.1"/>
    <property type="gene ID" value="ENSPMRG00000019577.1"/>
</dbReference>
<dbReference type="GO" id="GO:0005921">
    <property type="term" value="C:gap junction"/>
    <property type="evidence" value="ECO:0007669"/>
    <property type="project" value="UniProtKB-SubCell"/>
</dbReference>
<dbReference type="InterPro" id="IPR012395">
    <property type="entry name" value="IGFBP_CNN"/>
</dbReference>
<dbReference type="GO" id="GO:0001525">
    <property type="term" value="P:angiogenesis"/>
    <property type="evidence" value="ECO:0007669"/>
    <property type="project" value="Ensembl"/>
</dbReference>
<dbReference type="GO" id="GO:0061484">
    <property type="term" value="P:hematopoietic stem cell homeostasis"/>
    <property type="evidence" value="ECO:0007669"/>
    <property type="project" value="Ensembl"/>
</dbReference>
<reference evidence="21 22" key="1">
    <citation type="journal article" date="2019" name="Proc. Natl. Acad. Sci. U.S.A.">
        <title>Regulatory changes in pterin and carotenoid genes underlie balanced color polymorphisms in the wall lizard.</title>
        <authorList>
            <person name="Andrade P."/>
            <person name="Pinho C."/>
            <person name="Perez I de Lanuza G."/>
            <person name="Afonso S."/>
            <person name="Brejcha J."/>
            <person name="Rubin C.J."/>
            <person name="Wallerman O."/>
            <person name="Pereira P."/>
            <person name="Sabatino S.J."/>
            <person name="Bellati A."/>
            <person name="Pellitteri-Rosa D."/>
            <person name="Bosakova Z."/>
            <person name="Bunikis I."/>
            <person name="Carretero M.A."/>
            <person name="Feiner N."/>
            <person name="Marsik P."/>
            <person name="Pauperio F."/>
            <person name="Salvi D."/>
            <person name="Soler L."/>
            <person name="While G.M."/>
            <person name="Uller T."/>
            <person name="Font E."/>
            <person name="Andersson L."/>
            <person name="Carneiro M."/>
        </authorList>
    </citation>
    <scope>NUCLEOTIDE SEQUENCE</scope>
</reference>
<evidence type="ECO:0000256" key="11">
    <source>
        <dbReference type="ARBA" id="ARBA00023157"/>
    </source>
</evidence>
<evidence type="ECO:0000259" key="20">
    <source>
        <dbReference type="PROSITE" id="PS51323"/>
    </source>
</evidence>
<accession>A0A670JY78</accession>
<evidence type="ECO:0000256" key="10">
    <source>
        <dbReference type="ARBA" id="ARBA00023030"/>
    </source>
</evidence>
<comment type="caution">
    <text evidence="16">Lacks conserved residue(s) required for the propagation of feature annotation.</text>
</comment>
<dbReference type="Gene3D" id="2.20.100.10">
    <property type="entry name" value="Thrombospondin type-1 (TSP1) repeat"/>
    <property type="match status" value="1"/>
</dbReference>
<dbReference type="Pfam" id="PF00093">
    <property type="entry name" value="VWC"/>
    <property type="match status" value="1"/>
</dbReference>
<dbReference type="SMART" id="SM00214">
    <property type="entry name" value="VWC"/>
    <property type="match status" value="1"/>
</dbReference>
<evidence type="ECO:0000256" key="12">
    <source>
        <dbReference type="ARBA" id="ARBA00023180"/>
    </source>
</evidence>
<evidence type="ECO:0000313" key="21">
    <source>
        <dbReference type="Ensembl" id="ENSPMRP00000030278.1"/>
    </source>
</evidence>
<dbReference type="GO" id="GO:0005829">
    <property type="term" value="C:cytosol"/>
    <property type="evidence" value="ECO:0007669"/>
    <property type="project" value="Ensembl"/>
</dbReference>
<sequence length="363" mass="39623">MAMGDAERSAEPECAASSRGVRIALRHAFLPFLFFLLLLCKVRGHEEPECRLPCDCPAEPPACAPGVPTVLDGCACCPTCARQRGESCSRLMPCDESSALLCHRDAGSEAGLGVCVDLEGDNCVFDGIIYQSGETFQPSCKYHCTCQDGQIGCIPLCSLDLLLPGPDCPFPRKIEVPKECCEQWSCDSKADVDVGGFAMAAYRQEATLGIDASDSSSNCIEQTTEWSACSTSCGMGFSTRVTNKNAACEMVKQTRLCEVRPCESAHLPDKKGKRCIRTKKSPTPVHLKYDNCTSIHLYKPRYCGICSDGRCCTPRATKTIHVDFRCPEGNIIRHPVMSITNCVCHGNCPQDNNTFYRKLRRAG</sequence>
<evidence type="ECO:0000256" key="17">
    <source>
        <dbReference type="SAM" id="SignalP"/>
    </source>
</evidence>
<dbReference type="GeneID" id="114600293"/>
<dbReference type="GO" id="GO:1902731">
    <property type="term" value="P:negative regulation of chondrocyte proliferation"/>
    <property type="evidence" value="ECO:0007669"/>
    <property type="project" value="Ensembl"/>
</dbReference>
<evidence type="ECO:0000256" key="5">
    <source>
        <dbReference type="ARBA" id="ARBA00022490"/>
    </source>
</evidence>
<feature type="signal peptide" evidence="17">
    <location>
        <begin position="1"/>
        <end position="44"/>
    </location>
</feature>
<dbReference type="SUPFAM" id="SSF57184">
    <property type="entry name" value="Growth factor receptor domain"/>
    <property type="match status" value="1"/>
</dbReference>
<evidence type="ECO:0000259" key="19">
    <source>
        <dbReference type="PROSITE" id="PS50184"/>
    </source>
</evidence>
<dbReference type="PROSITE" id="PS51323">
    <property type="entry name" value="IGFBP_N_2"/>
    <property type="match status" value="1"/>
</dbReference>
<evidence type="ECO:0000256" key="15">
    <source>
        <dbReference type="ARBA" id="ARBA00077787"/>
    </source>
</evidence>
<reference evidence="21" key="3">
    <citation type="submission" date="2025-09" db="UniProtKB">
        <authorList>
            <consortium name="Ensembl"/>
        </authorList>
    </citation>
    <scope>IDENTIFICATION</scope>
</reference>
<evidence type="ECO:0000256" key="8">
    <source>
        <dbReference type="ARBA" id="ARBA00022868"/>
    </source>
</evidence>
<keyword evidence="11" id="KW-1015">Disulfide bond</keyword>
<dbReference type="InterPro" id="IPR006207">
    <property type="entry name" value="Cys_knot_C"/>
</dbReference>
<dbReference type="OrthoDB" id="365605at2759"/>
<dbReference type="OMA" id="PRCNHDL"/>
<dbReference type="InterPro" id="IPR001007">
    <property type="entry name" value="VWF_dom"/>
</dbReference>
<evidence type="ECO:0000256" key="9">
    <source>
        <dbReference type="ARBA" id="ARBA00022949"/>
    </source>
</evidence>
<dbReference type="InterPro" id="IPR043973">
    <property type="entry name" value="TSP1_CCN"/>
</dbReference>
<evidence type="ECO:0000256" key="2">
    <source>
        <dbReference type="ARBA" id="ARBA00004610"/>
    </source>
</evidence>
<dbReference type="GO" id="GO:1901223">
    <property type="term" value="P:negative regulation of non-canonical NF-kappaB signal transduction"/>
    <property type="evidence" value="ECO:0007669"/>
    <property type="project" value="Ensembl"/>
</dbReference>